<evidence type="ECO:0000313" key="3">
    <source>
        <dbReference type="Proteomes" id="UP000692954"/>
    </source>
</evidence>
<name>A0A8S1RKJ4_9CILI</name>
<reference evidence="2" key="1">
    <citation type="submission" date="2021-01" db="EMBL/GenBank/DDBJ databases">
        <authorList>
            <consortium name="Genoscope - CEA"/>
            <person name="William W."/>
        </authorList>
    </citation>
    <scope>NUCLEOTIDE SEQUENCE</scope>
</reference>
<comment type="caution">
    <text evidence="2">The sequence shown here is derived from an EMBL/GenBank/DDBJ whole genome shotgun (WGS) entry which is preliminary data.</text>
</comment>
<dbReference type="OrthoDB" id="287134at2759"/>
<dbReference type="PANTHER" id="PTHR36444">
    <property type="entry name" value="TRANSCRIPTIONAL REGULATOR PROTEIN YOBU-RELATED"/>
    <property type="match status" value="1"/>
</dbReference>
<sequence>MDNTVKTNQRTPLELASFTLVGIQRTIIQKEEMDPKTGQIAKAYEEYYGKQLFNKISNRLYPMRTHCLYFGYQDFQNCDQMKYNMILGEIVSEATNIPEGMVSIQVPAHRFCRFDCGPGPVPKVVIDAWESLYQLTPEDFGGVRTHDYELEVYPEDQFDKENMKFQLYIGIQ</sequence>
<accession>A0A8S1RKJ4</accession>
<evidence type="ECO:0000313" key="2">
    <source>
        <dbReference type="EMBL" id="CAD8127802.1"/>
    </source>
</evidence>
<dbReference type="PANTHER" id="PTHR36444:SF2">
    <property type="entry name" value="TRANSCRIPTIONAL REGULATOR PROTEIN YOBU-RELATED"/>
    <property type="match status" value="1"/>
</dbReference>
<proteinExistence type="predicted"/>
<dbReference type="AlphaFoldDB" id="A0A8S1RKJ4"/>
<dbReference type="Proteomes" id="UP000692954">
    <property type="component" value="Unassembled WGS sequence"/>
</dbReference>
<evidence type="ECO:0000259" key="1">
    <source>
        <dbReference type="SMART" id="SM00871"/>
    </source>
</evidence>
<keyword evidence="3" id="KW-1185">Reference proteome</keyword>
<feature type="domain" description="AraC effector-binding" evidence="1">
    <location>
        <begin position="8"/>
        <end position="172"/>
    </location>
</feature>
<dbReference type="SMART" id="SM00871">
    <property type="entry name" value="AraC_E_bind"/>
    <property type="match status" value="1"/>
</dbReference>
<dbReference type="EMBL" id="CAJJDN010000180">
    <property type="protein sequence ID" value="CAD8127802.1"/>
    <property type="molecule type" value="Genomic_DNA"/>
</dbReference>
<dbReference type="InterPro" id="IPR029441">
    <property type="entry name" value="Cass2"/>
</dbReference>
<dbReference type="InterPro" id="IPR010499">
    <property type="entry name" value="AraC_E-bd"/>
</dbReference>
<protein>
    <recommendedName>
        <fullName evidence="1">AraC effector-binding domain-containing protein</fullName>
    </recommendedName>
</protein>
<dbReference type="Pfam" id="PF14526">
    <property type="entry name" value="Cass2"/>
    <property type="match status" value="1"/>
</dbReference>
<dbReference type="InterPro" id="IPR053182">
    <property type="entry name" value="YobU-like_regulator"/>
</dbReference>
<gene>
    <name evidence="2" type="ORF">PSON_ATCC_30995.1.T1800023</name>
</gene>
<organism evidence="2 3">
    <name type="scientific">Paramecium sonneborni</name>
    <dbReference type="NCBI Taxonomy" id="65129"/>
    <lineage>
        <taxon>Eukaryota</taxon>
        <taxon>Sar</taxon>
        <taxon>Alveolata</taxon>
        <taxon>Ciliophora</taxon>
        <taxon>Intramacronucleata</taxon>
        <taxon>Oligohymenophorea</taxon>
        <taxon>Peniculida</taxon>
        <taxon>Parameciidae</taxon>
        <taxon>Paramecium</taxon>
    </lineage>
</organism>